<name>E1RC77_SEDSS</name>
<keyword evidence="7" id="KW-0067">ATP-binding</keyword>
<evidence type="ECO:0000313" key="11">
    <source>
        <dbReference type="EMBL" id="ADK79957.1"/>
    </source>
</evidence>
<evidence type="ECO:0000259" key="10">
    <source>
        <dbReference type="PROSITE" id="PS50893"/>
    </source>
</evidence>
<feature type="domain" description="ABC transporter" evidence="10">
    <location>
        <begin position="254"/>
        <end position="495"/>
    </location>
</feature>
<dbReference type="HOGENOM" id="CLU_000604_92_3_12"/>
<dbReference type="InterPro" id="IPR050107">
    <property type="entry name" value="ABC_carbohydrate_import_ATPase"/>
</dbReference>
<keyword evidence="8" id="KW-1278">Translocase</keyword>
<dbReference type="SUPFAM" id="SSF52540">
    <property type="entry name" value="P-loop containing nucleoside triphosphate hydrolases"/>
    <property type="match status" value="2"/>
</dbReference>
<organism evidence="11 12">
    <name type="scientific">Sediminispirochaeta smaragdinae (strain DSM 11293 / JCM 15392 / SEBR 4228)</name>
    <name type="common">Spirochaeta smaragdinae</name>
    <dbReference type="NCBI Taxonomy" id="573413"/>
    <lineage>
        <taxon>Bacteria</taxon>
        <taxon>Pseudomonadati</taxon>
        <taxon>Spirochaetota</taxon>
        <taxon>Spirochaetia</taxon>
        <taxon>Spirochaetales</taxon>
        <taxon>Spirochaetaceae</taxon>
        <taxon>Sediminispirochaeta</taxon>
    </lineage>
</organism>
<dbReference type="GO" id="GO:0005886">
    <property type="term" value="C:plasma membrane"/>
    <property type="evidence" value="ECO:0007669"/>
    <property type="project" value="UniProtKB-SubCell"/>
</dbReference>
<reference evidence="12" key="1">
    <citation type="journal article" date="2010" name="Stand. Genomic Sci.">
        <title>Complete genome sequence of Spirochaeta smaragdinae type strain (SEBR 4228).</title>
        <authorList>
            <person name="Mavromatis K."/>
            <person name="Yasawong M."/>
            <person name="Chertkov O."/>
            <person name="Lapidus A."/>
            <person name="Lucas S."/>
            <person name="Nolan M."/>
            <person name="Del Rio T.G."/>
            <person name="Tice H."/>
            <person name="Cheng J.F."/>
            <person name="Pitluck S."/>
            <person name="Liolios K."/>
            <person name="Ivanova N."/>
            <person name="Tapia R."/>
            <person name="Han C."/>
            <person name="Bruce D."/>
            <person name="Goodwin L."/>
            <person name="Pati A."/>
            <person name="Chen A."/>
            <person name="Palaniappan K."/>
            <person name="Land M."/>
            <person name="Hauser L."/>
            <person name="Chang Y.J."/>
            <person name="Jeffries C.D."/>
            <person name="Detter J.C."/>
            <person name="Rohde M."/>
            <person name="Brambilla E."/>
            <person name="Spring S."/>
            <person name="Goker M."/>
            <person name="Sikorski J."/>
            <person name="Woyke T."/>
            <person name="Bristow J."/>
            <person name="Eisen J.A."/>
            <person name="Markowitz V."/>
            <person name="Hugenholtz P."/>
            <person name="Klenk H.P."/>
            <person name="Kyrpides N.C."/>
        </authorList>
    </citation>
    <scope>NUCLEOTIDE SEQUENCE [LARGE SCALE GENOMIC DNA]</scope>
    <source>
        <strain evidence="12">DSM 11293 / JCM 15392 / SEBR 4228</strain>
    </source>
</reference>
<keyword evidence="6" id="KW-0547">Nucleotide-binding</keyword>
<keyword evidence="4" id="KW-0762">Sugar transport</keyword>
<dbReference type="InterPro" id="IPR003439">
    <property type="entry name" value="ABC_transporter-like_ATP-bd"/>
</dbReference>
<evidence type="ECO:0000256" key="6">
    <source>
        <dbReference type="ARBA" id="ARBA00022741"/>
    </source>
</evidence>
<dbReference type="PANTHER" id="PTHR43790:SF3">
    <property type="entry name" value="D-ALLOSE IMPORT ATP-BINDING PROTEIN ALSA-RELATED"/>
    <property type="match status" value="1"/>
</dbReference>
<evidence type="ECO:0000256" key="8">
    <source>
        <dbReference type="ARBA" id="ARBA00022967"/>
    </source>
</evidence>
<keyword evidence="9" id="KW-0472">Membrane</keyword>
<dbReference type="SMART" id="SM00382">
    <property type="entry name" value="AAA"/>
    <property type="match status" value="2"/>
</dbReference>
<dbReference type="PANTHER" id="PTHR43790">
    <property type="entry name" value="CARBOHYDRATE TRANSPORT ATP-BINDING PROTEIN MG119-RELATED"/>
    <property type="match status" value="1"/>
</dbReference>
<evidence type="ECO:0000313" key="12">
    <source>
        <dbReference type="Proteomes" id="UP000002318"/>
    </source>
</evidence>
<dbReference type="Proteomes" id="UP000002318">
    <property type="component" value="Chromosome"/>
</dbReference>
<dbReference type="RefSeq" id="WP_013253421.1">
    <property type="nucleotide sequence ID" value="NC_014364.1"/>
</dbReference>
<keyword evidence="5" id="KW-0677">Repeat</keyword>
<dbReference type="InterPro" id="IPR017871">
    <property type="entry name" value="ABC_transporter-like_CS"/>
</dbReference>
<dbReference type="AlphaFoldDB" id="E1RC77"/>
<dbReference type="CDD" id="cd03215">
    <property type="entry name" value="ABC_Carb_Monos_II"/>
    <property type="match status" value="1"/>
</dbReference>
<evidence type="ECO:0000256" key="4">
    <source>
        <dbReference type="ARBA" id="ARBA00022597"/>
    </source>
</evidence>
<sequence length="499" mass="56242">MSDYLLELRKITKRFPGTIALSEVDLQILPGEVHALVGENGAGKSTLMKIIVGIYKPDDGEIWFDGEKIHFMTPAEALNSGISMIPQELNPIMEMTIAENIFLHREPMKHGIFTDSNTQESMTRELLKKFNLSFSPKQKMKELTIAQMQMIEIAKAVSCSSKVVIMDEPTSSLDLGETKQLFETIRDLKSRGISIIYISHRLEEIHEICDRLTVFRDGHYIATRPVKNITRDEIIQMMVGRVVQYKGKIGRETFGTEVLSVKGLRRKGFFDDVSFRVREGEILGFSGLVGAGRSETMKSIFGLDPLDSGEVFWYGKKIKIANTSDAIKRGIAMVTEDRREYGLVLCRSILENTSLPSLRIKHSPYIDHRKEQKDVKEKTRQLSVKAPHVGVATKNLSGGNQQKVILAKWLMIAPKLIILDEPTRGIDVGAKDEIYKLISEFTHAGMAIILISSELSEVMWLSNRILVMHEGRITGEFKREDIVEGKVTQEDILDKSFGG</sequence>
<keyword evidence="3" id="KW-1003">Cell membrane</keyword>
<dbReference type="CDD" id="cd03216">
    <property type="entry name" value="ABC_Carb_Monos_I"/>
    <property type="match status" value="1"/>
</dbReference>
<feature type="domain" description="ABC transporter" evidence="10">
    <location>
        <begin position="6"/>
        <end position="242"/>
    </location>
</feature>
<proteinExistence type="predicted"/>
<dbReference type="Pfam" id="PF00005">
    <property type="entry name" value="ABC_tran"/>
    <property type="match status" value="2"/>
</dbReference>
<comment type="subcellular location">
    <subcellularLocation>
        <location evidence="1">Cell membrane</location>
        <topology evidence="1">Peripheral membrane protein</topology>
    </subcellularLocation>
</comment>
<dbReference type="eggNOG" id="COG1129">
    <property type="taxonomic scope" value="Bacteria"/>
</dbReference>
<dbReference type="FunFam" id="3.40.50.300:FF:000127">
    <property type="entry name" value="Ribose import ATP-binding protein RbsA"/>
    <property type="match status" value="1"/>
</dbReference>
<evidence type="ECO:0000256" key="7">
    <source>
        <dbReference type="ARBA" id="ARBA00022840"/>
    </source>
</evidence>
<accession>E1RC77</accession>
<evidence type="ECO:0000256" key="2">
    <source>
        <dbReference type="ARBA" id="ARBA00022448"/>
    </source>
</evidence>
<dbReference type="STRING" id="573413.Spirs_0822"/>
<dbReference type="KEGG" id="ssm:Spirs_0822"/>
<evidence type="ECO:0000256" key="9">
    <source>
        <dbReference type="ARBA" id="ARBA00023136"/>
    </source>
</evidence>
<dbReference type="Gene3D" id="3.40.50.300">
    <property type="entry name" value="P-loop containing nucleotide triphosphate hydrolases"/>
    <property type="match status" value="2"/>
</dbReference>
<dbReference type="GO" id="GO:0005524">
    <property type="term" value="F:ATP binding"/>
    <property type="evidence" value="ECO:0007669"/>
    <property type="project" value="UniProtKB-KW"/>
</dbReference>
<keyword evidence="12" id="KW-1185">Reference proteome</keyword>
<evidence type="ECO:0000256" key="1">
    <source>
        <dbReference type="ARBA" id="ARBA00004202"/>
    </source>
</evidence>
<keyword evidence="2" id="KW-0813">Transport</keyword>
<evidence type="ECO:0000256" key="5">
    <source>
        <dbReference type="ARBA" id="ARBA00022737"/>
    </source>
</evidence>
<dbReference type="OrthoDB" id="9771863at2"/>
<dbReference type="GO" id="GO:0016887">
    <property type="term" value="F:ATP hydrolysis activity"/>
    <property type="evidence" value="ECO:0007669"/>
    <property type="project" value="InterPro"/>
</dbReference>
<dbReference type="InterPro" id="IPR027417">
    <property type="entry name" value="P-loop_NTPase"/>
</dbReference>
<dbReference type="PROSITE" id="PS00211">
    <property type="entry name" value="ABC_TRANSPORTER_1"/>
    <property type="match status" value="1"/>
</dbReference>
<dbReference type="EMBL" id="CP002116">
    <property type="protein sequence ID" value="ADK79957.1"/>
    <property type="molecule type" value="Genomic_DNA"/>
</dbReference>
<gene>
    <name evidence="11" type="ordered locus">Spirs_0822</name>
</gene>
<evidence type="ECO:0000256" key="3">
    <source>
        <dbReference type="ARBA" id="ARBA00022475"/>
    </source>
</evidence>
<dbReference type="InterPro" id="IPR003593">
    <property type="entry name" value="AAA+_ATPase"/>
</dbReference>
<protein>
    <submittedName>
        <fullName evidence="11">ABC transporter related protein</fullName>
    </submittedName>
</protein>
<dbReference type="PROSITE" id="PS50893">
    <property type="entry name" value="ABC_TRANSPORTER_2"/>
    <property type="match status" value="2"/>
</dbReference>